<name>A0A7G2CFJ5_9TRYP</name>
<evidence type="ECO:0000256" key="3">
    <source>
        <dbReference type="SAM" id="Phobius"/>
    </source>
</evidence>
<evidence type="ECO:0000313" key="6">
    <source>
        <dbReference type="Proteomes" id="UP000515908"/>
    </source>
</evidence>
<dbReference type="EMBL" id="LR877155">
    <property type="protein sequence ID" value="CAD2218600.1"/>
    <property type="molecule type" value="Genomic_DNA"/>
</dbReference>
<gene>
    <name evidence="5" type="ORF">ADEAN_000609100</name>
</gene>
<keyword evidence="3" id="KW-1133">Transmembrane helix</keyword>
<dbReference type="SUPFAM" id="SSF51735">
    <property type="entry name" value="NAD(P)-binding Rossmann-fold domains"/>
    <property type="match status" value="1"/>
</dbReference>
<feature type="domain" description="NAD-dependent epimerase/dehydratase" evidence="4">
    <location>
        <begin position="188"/>
        <end position="376"/>
    </location>
</feature>
<protein>
    <recommendedName>
        <fullName evidence="4">NAD-dependent epimerase/dehydratase domain-containing protein</fullName>
    </recommendedName>
</protein>
<feature type="transmembrane region" description="Helical" evidence="3">
    <location>
        <begin position="183"/>
        <end position="208"/>
    </location>
</feature>
<proteinExistence type="inferred from homology"/>
<keyword evidence="2" id="KW-0560">Oxidoreductase</keyword>
<dbReference type="GO" id="GO:0016491">
    <property type="term" value="F:oxidoreductase activity"/>
    <property type="evidence" value="ECO:0007669"/>
    <property type="project" value="UniProtKB-KW"/>
</dbReference>
<keyword evidence="3" id="KW-0472">Membrane</keyword>
<keyword evidence="6" id="KW-1185">Reference proteome</keyword>
<reference evidence="5 6" key="1">
    <citation type="submission" date="2020-08" db="EMBL/GenBank/DDBJ databases">
        <authorList>
            <person name="Newling K."/>
            <person name="Davey J."/>
            <person name="Forrester S."/>
        </authorList>
    </citation>
    <scope>NUCLEOTIDE SEQUENCE [LARGE SCALE GENOMIC DNA]</scope>
    <source>
        <strain evidence="6">Crithidia deanei Carvalho (ATCC PRA-265)</strain>
    </source>
</reference>
<dbReference type="PANTHER" id="PTHR24320">
    <property type="entry name" value="RETINOL DEHYDROGENASE"/>
    <property type="match status" value="1"/>
</dbReference>
<evidence type="ECO:0000256" key="2">
    <source>
        <dbReference type="ARBA" id="ARBA00023002"/>
    </source>
</evidence>
<dbReference type="VEuPathDB" id="TriTrypDB:ADEAN_000609100"/>
<dbReference type="AlphaFoldDB" id="A0A7G2CFJ5"/>
<accession>A0A7G2CFJ5</accession>
<keyword evidence="3" id="KW-0812">Transmembrane</keyword>
<dbReference type="InterPro" id="IPR036291">
    <property type="entry name" value="NAD(P)-bd_dom_sf"/>
</dbReference>
<organism evidence="5 6">
    <name type="scientific">Angomonas deanei</name>
    <dbReference type="NCBI Taxonomy" id="59799"/>
    <lineage>
        <taxon>Eukaryota</taxon>
        <taxon>Discoba</taxon>
        <taxon>Euglenozoa</taxon>
        <taxon>Kinetoplastea</taxon>
        <taxon>Metakinetoplastina</taxon>
        <taxon>Trypanosomatida</taxon>
        <taxon>Trypanosomatidae</taxon>
        <taxon>Strigomonadinae</taxon>
        <taxon>Angomonas</taxon>
    </lineage>
</organism>
<evidence type="ECO:0000313" key="5">
    <source>
        <dbReference type="EMBL" id="CAD2218600.1"/>
    </source>
</evidence>
<evidence type="ECO:0000259" key="4">
    <source>
        <dbReference type="Pfam" id="PF01370"/>
    </source>
</evidence>
<comment type="similarity">
    <text evidence="1">Belongs to the short-chain dehydrogenases/reductases (SDR) family.</text>
</comment>
<dbReference type="PANTHER" id="PTHR24320:SF148">
    <property type="entry name" value="NAD(P)-BINDING ROSSMANN-FOLD SUPERFAMILY PROTEIN"/>
    <property type="match status" value="1"/>
</dbReference>
<evidence type="ECO:0000256" key="1">
    <source>
        <dbReference type="ARBA" id="ARBA00006484"/>
    </source>
</evidence>
<feature type="transmembrane region" description="Helical" evidence="3">
    <location>
        <begin position="69"/>
        <end position="88"/>
    </location>
</feature>
<sequence>MKLRIKIILLNKVKLIRTLNKTCLPKEACSFYTNSGSCLLWRFFLSFCSVFFFFPPFHQYLSSSSPSSLFTIKVIIENHFLLLITLISKQQQKMSFIQGVVWVWSFFVFLMRGTCVAIADFWIMYVRVGKLWKRRLPPTDQDLIVQLANHSPCHSTVKPQELILHVERTRMDPSLWTGMSSAVAAPSALVTGISIGGIGFYTTLYLLLSGVNVHAVSRDATRAKLATQLLQSTLDRYSQEHPELSAKMGRIMLHHCDLSDTTAVGEVADKISTDPNLRIIVCSAGPMATPTRLTHQNLEEQFAVHHVGHSLLIMRLLQYRLKARAFSHRWRFVILSSGAASTAYPDNDTTFNEWKAVEDAEEKINRFDGYGNAKMCQLLFGLALSKCIANDERLSSCCTVNVLHPGPIRSRVLPNSGLPLLWLLDGELAAIFRLTPAIAALYVVDLALNARHAGTNGHFFRMGEDQTVHYHKLVEDPSLRGGFWQNSTLFPGIPGPSVSLSYERQNWMWQSTMHYLCDHRLLERSVFEGMAL</sequence>
<dbReference type="Gene3D" id="3.40.50.720">
    <property type="entry name" value="NAD(P)-binding Rossmann-like Domain"/>
    <property type="match status" value="1"/>
</dbReference>
<dbReference type="InterPro" id="IPR001509">
    <property type="entry name" value="Epimerase_deHydtase"/>
</dbReference>
<dbReference type="Pfam" id="PF01370">
    <property type="entry name" value="Epimerase"/>
    <property type="match status" value="1"/>
</dbReference>
<feature type="transmembrane region" description="Helical" evidence="3">
    <location>
        <begin position="100"/>
        <end position="125"/>
    </location>
</feature>
<dbReference type="Proteomes" id="UP000515908">
    <property type="component" value="Chromosome 11"/>
</dbReference>
<feature type="transmembrane region" description="Helical" evidence="3">
    <location>
        <begin position="39"/>
        <end position="57"/>
    </location>
</feature>